<dbReference type="InterPro" id="IPR051678">
    <property type="entry name" value="AGP_Transferase"/>
</dbReference>
<accession>A0A545US49</accession>
<dbReference type="AlphaFoldDB" id="A0A545US49"/>
<evidence type="ECO:0000259" key="1">
    <source>
        <dbReference type="Pfam" id="PF01636"/>
    </source>
</evidence>
<organism evidence="2 3">
    <name type="scientific">Cordyceps javanica</name>
    <dbReference type="NCBI Taxonomy" id="43265"/>
    <lineage>
        <taxon>Eukaryota</taxon>
        <taxon>Fungi</taxon>
        <taxon>Dikarya</taxon>
        <taxon>Ascomycota</taxon>
        <taxon>Pezizomycotina</taxon>
        <taxon>Sordariomycetes</taxon>
        <taxon>Hypocreomycetidae</taxon>
        <taxon>Hypocreales</taxon>
        <taxon>Cordycipitaceae</taxon>
        <taxon>Cordyceps</taxon>
    </lineage>
</organism>
<reference evidence="2 3" key="1">
    <citation type="journal article" date="2019" name="Appl. Microbiol. Biotechnol.">
        <title>Genome sequence of Isaria javanica and comparative genome analysis insights into family S53 peptidase evolution in fungal entomopathogens.</title>
        <authorList>
            <person name="Lin R."/>
            <person name="Zhang X."/>
            <person name="Xin B."/>
            <person name="Zou M."/>
            <person name="Gao Y."/>
            <person name="Qin F."/>
            <person name="Hu Q."/>
            <person name="Xie B."/>
            <person name="Cheng X."/>
        </authorList>
    </citation>
    <scope>NUCLEOTIDE SEQUENCE [LARGE SCALE GENOMIC DNA]</scope>
    <source>
        <strain evidence="2 3">IJ1G</strain>
    </source>
</reference>
<keyword evidence="3" id="KW-1185">Reference proteome</keyword>
<dbReference type="STRING" id="43265.A0A545US49"/>
<sequence>MKFDDPDEYDDATFPRRQIAWQPSSVVIQVQPTLVLKKGAKVRPSEVASMKLIREYAPSIPIPSVEGYDFRYKDGVPYYGQLLMNYIPGETLTNSWAKLDDQGKGRICQDIWDIVATIRSSVPRPKDLAPGLYRPSDGHPSYDPLLGDNNDVTPREMDDETLRARIWRRYVATNGLSYKDGASVKDELPHSDKSVFTHADLGPHNIMVDDAGRITAVLDWEFAGWYPDYWEYMRMMKYCDPLEYEWQKWMTQTRPEPWDISAFRKAWRVLF</sequence>
<dbReference type="SUPFAM" id="SSF56112">
    <property type="entry name" value="Protein kinase-like (PK-like)"/>
    <property type="match status" value="1"/>
</dbReference>
<proteinExistence type="predicted"/>
<dbReference type="PANTHER" id="PTHR21310">
    <property type="entry name" value="AMINOGLYCOSIDE PHOSPHOTRANSFERASE-RELATED-RELATED"/>
    <property type="match status" value="1"/>
</dbReference>
<protein>
    <submittedName>
        <fullName evidence="2">Protein kinase domain-containing protein</fullName>
    </submittedName>
</protein>
<gene>
    <name evidence="2" type="ORF">IF1G_08794</name>
</gene>
<dbReference type="InterPro" id="IPR011009">
    <property type="entry name" value="Kinase-like_dom_sf"/>
</dbReference>
<dbReference type="OrthoDB" id="5404599at2759"/>
<dbReference type="Proteomes" id="UP000315783">
    <property type="component" value="Unassembled WGS sequence"/>
</dbReference>
<keyword evidence="2" id="KW-0808">Transferase</keyword>
<dbReference type="CDD" id="cd05120">
    <property type="entry name" value="APH_ChoK_like"/>
    <property type="match status" value="1"/>
</dbReference>
<comment type="caution">
    <text evidence="2">The sequence shown here is derived from an EMBL/GenBank/DDBJ whole genome shotgun (WGS) entry which is preliminary data.</text>
</comment>
<dbReference type="Pfam" id="PF01636">
    <property type="entry name" value="APH"/>
    <property type="match status" value="1"/>
</dbReference>
<name>A0A545US49_9HYPO</name>
<dbReference type="InterPro" id="IPR002575">
    <property type="entry name" value="Aminoglycoside_PTrfase"/>
</dbReference>
<dbReference type="Gene3D" id="3.90.1200.10">
    <property type="match status" value="1"/>
</dbReference>
<dbReference type="GO" id="GO:0016301">
    <property type="term" value="F:kinase activity"/>
    <property type="evidence" value="ECO:0007669"/>
    <property type="project" value="UniProtKB-KW"/>
</dbReference>
<dbReference type="PANTHER" id="PTHR21310:SF15">
    <property type="entry name" value="AMINOGLYCOSIDE PHOSPHOTRANSFERASE DOMAIN-CONTAINING PROTEIN"/>
    <property type="match status" value="1"/>
</dbReference>
<evidence type="ECO:0000313" key="2">
    <source>
        <dbReference type="EMBL" id="TQV92276.1"/>
    </source>
</evidence>
<evidence type="ECO:0000313" key="3">
    <source>
        <dbReference type="Proteomes" id="UP000315783"/>
    </source>
</evidence>
<keyword evidence="2" id="KW-0418">Kinase</keyword>
<feature type="domain" description="Aminoglycoside phosphotransferase" evidence="1">
    <location>
        <begin position="43"/>
        <end position="240"/>
    </location>
</feature>
<dbReference type="EMBL" id="SPUK01000015">
    <property type="protein sequence ID" value="TQV92276.1"/>
    <property type="molecule type" value="Genomic_DNA"/>
</dbReference>